<evidence type="ECO:0000256" key="1">
    <source>
        <dbReference type="SAM" id="MobiDB-lite"/>
    </source>
</evidence>
<sequence>MLLLLLALELLLHCQLATLAAASEHHLLQVGLQLGDALGLAGERVLPELSGLVGVPVEQVGIHVDVGVQQDVEDVLLARVVGRWRRPGGMRPVERVQVAAMVPRQGGADGREVRLRGRQTQPTLAGPGSQDASHEVIVHRGRPP</sequence>
<name>A0A6B0UUC3_IXORI</name>
<feature type="region of interest" description="Disordered" evidence="1">
    <location>
        <begin position="120"/>
        <end position="144"/>
    </location>
</feature>
<dbReference type="AlphaFoldDB" id="A0A6B0UUC3"/>
<dbReference type="EMBL" id="GIFC01011246">
    <property type="protein sequence ID" value="MXU93329.1"/>
    <property type="molecule type" value="Transcribed_RNA"/>
</dbReference>
<evidence type="ECO:0000313" key="3">
    <source>
        <dbReference type="EMBL" id="MXU93329.1"/>
    </source>
</evidence>
<accession>A0A6B0UUC3</accession>
<organism evidence="3">
    <name type="scientific">Ixodes ricinus</name>
    <name type="common">Common tick</name>
    <name type="synonym">Acarus ricinus</name>
    <dbReference type="NCBI Taxonomy" id="34613"/>
    <lineage>
        <taxon>Eukaryota</taxon>
        <taxon>Metazoa</taxon>
        <taxon>Ecdysozoa</taxon>
        <taxon>Arthropoda</taxon>
        <taxon>Chelicerata</taxon>
        <taxon>Arachnida</taxon>
        <taxon>Acari</taxon>
        <taxon>Parasitiformes</taxon>
        <taxon>Ixodida</taxon>
        <taxon>Ixodoidea</taxon>
        <taxon>Ixodidae</taxon>
        <taxon>Ixodinae</taxon>
        <taxon>Ixodes</taxon>
    </lineage>
</organism>
<proteinExistence type="predicted"/>
<protein>
    <submittedName>
        <fullName evidence="3">Putative secreted protein</fullName>
    </submittedName>
</protein>
<feature type="signal peptide" evidence="2">
    <location>
        <begin position="1"/>
        <end position="22"/>
    </location>
</feature>
<keyword evidence="2" id="KW-0732">Signal</keyword>
<evidence type="ECO:0000256" key="2">
    <source>
        <dbReference type="SAM" id="SignalP"/>
    </source>
</evidence>
<feature type="chain" id="PRO_5025670838" evidence="2">
    <location>
        <begin position="23"/>
        <end position="144"/>
    </location>
</feature>
<reference evidence="3" key="1">
    <citation type="submission" date="2019-12" db="EMBL/GenBank/DDBJ databases">
        <title>An insight into the sialome of adult female Ixodes ricinus ticks feeding for 6 days.</title>
        <authorList>
            <person name="Perner J."/>
            <person name="Ribeiro J.M.C."/>
        </authorList>
    </citation>
    <scope>NUCLEOTIDE SEQUENCE</scope>
    <source>
        <strain evidence="3">Semi-engorged</strain>
        <tissue evidence="3">Salivary glands</tissue>
    </source>
</reference>